<evidence type="ECO:0000313" key="3">
    <source>
        <dbReference type="Proteomes" id="UP000268033"/>
    </source>
</evidence>
<dbReference type="EMBL" id="RJUL01000018">
    <property type="protein sequence ID" value="ROQ18297.1"/>
    <property type="molecule type" value="Genomic_DNA"/>
</dbReference>
<dbReference type="RefSeq" id="WP_123422731.1">
    <property type="nucleotide sequence ID" value="NZ_RJUL01000018.1"/>
</dbReference>
<keyword evidence="3" id="KW-1185">Reference proteome</keyword>
<reference evidence="2 3" key="1">
    <citation type="submission" date="2018-11" db="EMBL/GenBank/DDBJ databases">
        <title>Genomic Encyclopedia of Type Strains, Phase IV (KMG-IV): sequencing the most valuable type-strain genomes for metagenomic binning, comparative biology and taxonomic classification.</title>
        <authorList>
            <person name="Goeker M."/>
        </authorList>
    </citation>
    <scope>NUCLEOTIDE SEQUENCE [LARGE SCALE GENOMIC DNA]</scope>
    <source>
        <strain evidence="2 3">DSM 21945</strain>
    </source>
</reference>
<sequence>MQKSRIVNALLFSLISLPALADNYSTELNIGRSEYNGQSDDNSWQLALTRYLSPVSTDNGPYGVNAFLSHSGYFKLSGSQSDQLDRYNISARTINSDDWLMGAGASDDNPQGDSRSHSYYLEAGRYLDDATLATFYYHRLEGGPVNADTFGATLSRYLGSSESGLWTQADISRINGSQGLDAFVVAGHSQLFLAKNWSVGAGLTYVHSDNQQMVRLIKGVQKTRYEVSSRYWFAPQASVGLTMSMEEGDGAAWQLDLGYRL</sequence>
<accession>A0A3N1NTJ4</accession>
<dbReference type="Pfam" id="PF16956">
    <property type="entry name" value="Porin_7"/>
    <property type="match status" value="1"/>
</dbReference>
<name>A0A3N1NTJ4_9GAMM</name>
<proteinExistence type="predicted"/>
<organism evidence="2 3">
    <name type="scientific">Gallaecimonas pentaromativorans</name>
    <dbReference type="NCBI Taxonomy" id="584787"/>
    <lineage>
        <taxon>Bacteria</taxon>
        <taxon>Pseudomonadati</taxon>
        <taxon>Pseudomonadota</taxon>
        <taxon>Gammaproteobacteria</taxon>
        <taxon>Enterobacterales</taxon>
        <taxon>Gallaecimonadaceae</taxon>
        <taxon>Gallaecimonas</taxon>
    </lineage>
</organism>
<evidence type="ECO:0000256" key="1">
    <source>
        <dbReference type="SAM" id="SignalP"/>
    </source>
</evidence>
<evidence type="ECO:0000313" key="2">
    <source>
        <dbReference type="EMBL" id="ROQ18297.1"/>
    </source>
</evidence>
<feature type="signal peptide" evidence="1">
    <location>
        <begin position="1"/>
        <end position="21"/>
    </location>
</feature>
<dbReference type="InterPro" id="IPR031593">
    <property type="entry name" value="Porin_7"/>
</dbReference>
<comment type="caution">
    <text evidence="2">The sequence shown here is derived from an EMBL/GenBank/DDBJ whole genome shotgun (WGS) entry which is preliminary data.</text>
</comment>
<feature type="chain" id="PRO_5018200040" evidence="1">
    <location>
        <begin position="22"/>
        <end position="261"/>
    </location>
</feature>
<gene>
    <name evidence="2" type="ORF">EDC28_1188</name>
</gene>
<protein>
    <submittedName>
        <fullName evidence="2">Uncharacterized protein</fullName>
    </submittedName>
</protein>
<dbReference type="Proteomes" id="UP000268033">
    <property type="component" value="Unassembled WGS sequence"/>
</dbReference>
<keyword evidence="1" id="KW-0732">Signal</keyword>
<dbReference type="AlphaFoldDB" id="A0A3N1NTJ4"/>